<name>A0A0E9WK12_ANGAN</name>
<dbReference type="AlphaFoldDB" id="A0A0E9WK12"/>
<reference evidence="1" key="1">
    <citation type="submission" date="2014-11" db="EMBL/GenBank/DDBJ databases">
        <authorList>
            <person name="Amaro Gonzalez C."/>
        </authorList>
    </citation>
    <scope>NUCLEOTIDE SEQUENCE</scope>
</reference>
<proteinExistence type="predicted"/>
<organism evidence="1">
    <name type="scientific">Anguilla anguilla</name>
    <name type="common">European freshwater eel</name>
    <name type="synonym">Muraena anguilla</name>
    <dbReference type="NCBI Taxonomy" id="7936"/>
    <lineage>
        <taxon>Eukaryota</taxon>
        <taxon>Metazoa</taxon>
        <taxon>Chordata</taxon>
        <taxon>Craniata</taxon>
        <taxon>Vertebrata</taxon>
        <taxon>Euteleostomi</taxon>
        <taxon>Actinopterygii</taxon>
        <taxon>Neopterygii</taxon>
        <taxon>Teleostei</taxon>
        <taxon>Anguilliformes</taxon>
        <taxon>Anguillidae</taxon>
        <taxon>Anguilla</taxon>
    </lineage>
</organism>
<dbReference type="EMBL" id="GBXM01017870">
    <property type="protein sequence ID" value="JAH90707.1"/>
    <property type="molecule type" value="Transcribed_RNA"/>
</dbReference>
<evidence type="ECO:0000313" key="1">
    <source>
        <dbReference type="EMBL" id="JAH90707.1"/>
    </source>
</evidence>
<sequence length="34" mass="4073">MHILCHPRLCLVISQVMLHLRSMTLCMMKPFYIL</sequence>
<accession>A0A0E9WK12</accession>
<reference evidence="1" key="2">
    <citation type="journal article" date="2015" name="Fish Shellfish Immunol.">
        <title>Early steps in the European eel (Anguilla anguilla)-Vibrio vulnificus interaction in the gills: Role of the RtxA13 toxin.</title>
        <authorList>
            <person name="Callol A."/>
            <person name="Pajuelo D."/>
            <person name="Ebbesson L."/>
            <person name="Teles M."/>
            <person name="MacKenzie S."/>
            <person name="Amaro C."/>
        </authorList>
    </citation>
    <scope>NUCLEOTIDE SEQUENCE</scope>
</reference>
<protein>
    <submittedName>
        <fullName evidence="1">Uncharacterized protein</fullName>
    </submittedName>
</protein>